<evidence type="ECO:0000313" key="5">
    <source>
        <dbReference type="EMBL" id="MCA9374937.1"/>
    </source>
</evidence>
<dbReference type="EC" id="2.4.-.-" evidence="5"/>
<dbReference type="PANTHER" id="PTHR43630:SF1">
    <property type="entry name" value="POLY-BETA-1,6-N-ACETYL-D-GLUCOSAMINE SYNTHASE"/>
    <property type="match status" value="1"/>
</dbReference>
<evidence type="ECO:0000256" key="1">
    <source>
        <dbReference type="ARBA" id="ARBA00006739"/>
    </source>
</evidence>
<name>A0A955HZC6_9BACT</name>
<evidence type="ECO:0000313" key="6">
    <source>
        <dbReference type="Proteomes" id="UP000748332"/>
    </source>
</evidence>
<dbReference type="EMBL" id="JAGQLM010000049">
    <property type="protein sequence ID" value="MCA9374937.1"/>
    <property type="molecule type" value="Genomic_DNA"/>
</dbReference>
<dbReference type="Proteomes" id="UP000748332">
    <property type="component" value="Unassembled WGS sequence"/>
</dbReference>
<proteinExistence type="inferred from homology"/>
<feature type="transmembrane region" description="Helical" evidence="4">
    <location>
        <begin position="270"/>
        <end position="289"/>
    </location>
</feature>
<keyword evidence="3 5" id="KW-0808">Transferase</keyword>
<keyword evidence="4" id="KW-0812">Transmembrane</keyword>
<dbReference type="Pfam" id="PF13641">
    <property type="entry name" value="Glyco_tranf_2_3"/>
    <property type="match status" value="1"/>
</dbReference>
<comment type="caution">
    <text evidence="5">The sequence shown here is derived from an EMBL/GenBank/DDBJ whole genome shotgun (WGS) entry which is preliminary data.</text>
</comment>
<comment type="similarity">
    <text evidence="1">Belongs to the glycosyltransferase 2 family.</text>
</comment>
<sequence>MVSVVITSYKEPKTIGRTIRSIADLRYSGLPSAPEIIQVSPDQKTLTAGKREAQRLRLGKRFIQIKDAREGKSTALNLALKQVRGEIIILTDGDVYFDKNAAGLLIKPFSDPEIGAVTGQPIPNNSKSTFMGYSANFFTYVADLKRRAVFSKKENGYFKGESDQFLLSGYIRANRNLDIEYAENFIDDAFMTLAIAKKGYKLAYVPEARAIVKFPRTLKDYLIQRKRNLRGHREIQHSAIAEGQKDHRSFLSELEYFLAPIKYAEMPKEYIWSILLYPLRLLTWLYVLIPQRKSKDPQKKTWERIVTTK</sequence>
<organism evidence="5 6">
    <name type="scientific">Candidatus Dojkabacteria bacterium</name>
    <dbReference type="NCBI Taxonomy" id="2099670"/>
    <lineage>
        <taxon>Bacteria</taxon>
        <taxon>Candidatus Dojkabacteria</taxon>
    </lineage>
</organism>
<dbReference type="SUPFAM" id="SSF53448">
    <property type="entry name" value="Nucleotide-diphospho-sugar transferases"/>
    <property type="match status" value="1"/>
</dbReference>
<keyword evidence="4" id="KW-1133">Transmembrane helix</keyword>
<dbReference type="GO" id="GO:0016757">
    <property type="term" value="F:glycosyltransferase activity"/>
    <property type="evidence" value="ECO:0007669"/>
    <property type="project" value="UniProtKB-KW"/>
</dbReference>
<evidence type="ECO:0000256" key="4">
    <source>
        <dbReference type="SAM" id="Phobius"/>
    </source>
</evidence>
<keyword evidence="2 5" id="KW-0328">Glycosyltransferase</keyword>
<evidence type="ECO:0000256" key="2">
    <source>
        <dbReference type="ARBA" id="ARBA00022676"/>
    </source>
</evidence>
<accession>A0A955HZC6</accession>
<evidence type="ECO:0000256" key="3">
    <source>
        <dbReference type="ARBA" id="ARBA00022679"/>
    </source>
</evidence>
<dbReference type="PANTHER" id="PTHR43630">
    <property type="entry name" value="POLY-BETA-1,6-N-ACETYL-D-GLUCOSAMINE SYNTHASE"/>
    <property type="match status" value="1"/>
</dbReference>
<reference evidence="5" key="2">
    <citation type="journal article" date="2021" name="Microbiome">
        <title>Successional dynamics and alternative stable states in a saline activated sludge microbial community over 9 years.</title>
        <authorList>
            <person name="Wang Y."/>
            <person name="Ye J."/>
            <person name="Ju F."/>
            <person name="Liu L."/>
            <person name="Boyd J.A."/>
            <person name="Deng Y."/>
            <person name="Parks D.H."/>
            <person name="Jiang X."/>
            <person name="Yin X."/>
            <person name="Woodcroft B.J."/>
            <person name="Tyson G.W."/>
            <person name="Hugenholtz P."/>
            <person name="Polz M.F."/>
            <person name="Zhang T."/>
        </authorList>
    </citation>
    <scope>NUCLEOTIDE SEQUENCE</scope>
    <source>
        <strain evidence="5">HKST-UBA16</strain>
    </source>
</reference>
<dbReference type="InterPro" id="IPR029044">
    <property type="entry name" value="Nucleotide-diphossugar_trans"/>
</dbReference>
<protein>
    <submittedName>
        <fullName evidence="5">Glycosyltransferase</fullName>
        <ecNumber evidence="5">2.4.-.-</ecNumber>
    </submittedName>
</protein>
<gene>
    <name evidence="5" type="ORF">KC622_01255</name>
</gene>
<keyword evidence="4" id="KW-0472">Membrane</keyword>
<dbReference type="Gene3D" id="3.90.550.10">
    <property type="entry name" value="Spore Coat Polysaccharide Biosynthesis Protein SpsA, Chain A"/>
    <property type="match status" value="1"/>
</dbReference>
<dbReference type="AlphaFoldDB" id="A0A955HZC6"/>
<reference evidence="5" key="1">
    <citation type="submission" date="2020-04" db="EMBL/GenBank/DDBJ databases">
        <authorList>
            <person name="Zhang T."/>
        </authorList>
    </citation>
    <scope>NUCLEOTIDE SEQUENCE</scope>
    <source>
        <strain evidence="5">HKST-UBA16</strain>
    </source>
</reference>